<organism evidence="2 3">
    <name type="scientific">Henriciella barbarensis</name>
    <dbReference type="NCBI Taxonomy" id="86342"/>
    <lineage>
        <taxon>Bacteria</taxon>
        <taxon>Pseudomonadati</taxon>
        <taxon>Pseudomonadota</taxon>
        <taxon>Alphaproteobacteria</taxon>
        <taxon>Hyphomonadales</taxon>
        <taxon>Hyphomonadaceae</taxon>
        <taxon>Henriciella</taxon>
    </lineage>
</organism>
<accession>A0A399R451</accession>
<protein>
    <submittedName>
        <fullName evidence="2">Uncharacterized protein</fullName>
    </submittedName>
</protein>
<dbReference type="EMBL" id="QWGB01000004">
    <property type="protein sequence ID" value="RIJ26030.1"/>
    <property type="molecule type" value="Genomic_DNA"/>
</dbReference>
<dbReference type="AlphaFoldDB" id="A0A399R451"/>
<evidence type="ECO:0000313" key="3">
    <source>
        <dbReference type="Proteomes" id="UP000265431"/>
    </source>
</evidence>
<comment type="caution">
    <text evidence="2">The sequence shown here is derived from an EMBL/GenBank/DDBJ whole genome shotgun (WGS) entry which is preliminary data.</text>
</comment>
<gene>
    <name evidence="2" type="ORF">D1224_02635</name>
</gene>
<feature type="compositionally biased region" description="Basic and acidic residues" evidence="1">
    <location>
        <begin position="27"/>
        <end position="39"/>
    </location>
</feature>
<feature type="region of interest" description="Disordered" evidence="1">
    <location>
        <begin position="25"/>
        <end position="48"/>
    </location>
</feature>
<sequence>MVIFRCLYGAEALAVLAVMTVSACSGEDGRSQPEIGRDETIEDPVSSEDWEYEPYLPPVPDADRLCIYSTHDCGIENPTAPEYPKLPEFSEATCDTSFVVGEDGFAQDISVECDDPRFSETTREILSHLRYKVTDLCGRTCPDIGRRVDYPIEYRLAD</sequence>
<dbReference type="Proteomes" id="UP000265431">
    <property type="component" value="Unassembled WGS sequence"/>
</dbReference>
<dbReference type="PROSITE" id="PS51257">
    <property type="entry name" value="PROKAR_LIPOPROTEIN"/>
    <property type="match status" value="1"/>
</dbReference>
<name>A0A399R451_9PROT</name>
<evidence type="ECO:0000313" key="2">
    <source>
        <dbReference type="EMBL" id="RIJ26030.1"/>
    </source>
</evidence>
<keyword evidence="3" id="KW-1185">Reference proteome</keyword>
<evidence type="ECO:0000256" key="1">
    <source>
        <dbReference type="SAM" id="MobiDB-lite"/>
    </source>
</evidence>
<proteinExistence type="predicted"/>
<reference evidence="2 3" key="1">
    <citation type="submission" date="2018-08" db="EMBL/GenBank/DDBJ databases">
        <title>Henriciella mobilis sp. nov., isolated from seawater.</title>
        <authorList>
            <person name="Cheng H."/>
            <person name="Wu Y.-H."/>
            <person name="Xu X.-W."/>
            <person name="Guo L.-L."/>
        </authorList>
    </citation>
    <scope>NUCLEOTIDE SEQUENCE [LARGE SCALE GENOMIC DNA]</scope>
    <source>
        <strain evidence="2 3">CCUG66934</strain>
    </source>
</reference>